<dbReference type="InterPro" id="IPR043128">
    <property type="entry name" value="Rev_trsase/Diguanyl_cyclase"/>
</dbReference>
<accession>A0ABW8BND0</accession>
<keyword evidence="5" id="KW-1185">Reference proteome</keyword>
<dbReference type="EMBL" id="JBITWC010000002">
    <property type="protein sequence ID" value="MFI8748705.1"/>
    <property type="molecule type" value="Genomic_DNA"/>
</dbReference>
<keyword evidence="4" id="KW-0808">Transferase</keyword>
<keyword evidence="4" id="KW-0548">Nucleotidyltransferase</keyword>
<reference evidence="4 5" key="1">
    <citation type="submission" date="2024-10" db="EMBL/GenBank/DDBJ databases">
        <title>The Natural Products Discovery Center: Release of the First 8490 Sequenced Strains for Exploring Actinobacteria Biosynthetic Diversity.</title>
        <authorList>
            <person name="Kalkreuter E."/>
            <person name="Kautsar S.A."/>
            <person name="Yang D."/>
            <person name="Bader C.D."/>
            <person name="Teijaro C.N."/>
            <person name="Fluegel L."/>
            <person name="Davis C.M."/>
            <person name="Simpson J.R."/>
            <person name="Lauterbach L."/>
            <person name="Steele A.D."/>
            <person name="Gui C."/>
            <person name="Meng S."/>
            <person name="Li G."/>
            <person name="Viehrig K."/>
            <person name="Ye F."/>
            <person name="Su P."/>
            <person name="Kiefer A.F."/>
            <person name="Nichols A."/>
            <person name="Cepeda A.J."/>
            <person name="Yan W."/>
            <person name="Fan B."/>
            <person name="Jiang Y."/>
            <person name="Adhikari A."/>
            <person name="Zheng C.-J."/>
            <person name="Schuster L."/>
            <person name="Cowan T.M."/>
            <person name="Smanski M.J."/>
            <person name="Chevrette M.G."/>
            <person name="De Carvalho L.P.S."/>
            <person name="Shen B."/>
        </authorList>
    </citation>
    <scope>NUCLEOTIDE SEQUENCE [LARGE SCALE GENOMIC DNA]</scope>
    <source>
        <strain evidence="4 5">NPDC077409</strain>
    </source>
</reference>
<dbReference type="InterPro" id="IPR000160">
    <property type="entry name" value="GGDEF_dom"/>
</dbReference>
<comment type="caution">
    <text evidence="4">The sequence shown here is derived from an EMBL/GenBank/DDBJ whole genome shotgun (WGS) entry which is preliminary data.</text>
</comment>
<dbReference type="GO" id="GO:0052621">
    <property type="term" value="F:diguanylate cyclase activity"/>
    <property type="evidence" value="ECO:0007669"/>
    <property type="project" value="UniProtKB-EC"/>
</dbReference>
<dbReference type="InterPro" id="IPR029787">
    <property type="entry name" value="Nucleotide_cyclase"/>
</dbReference>
<dbReference type="Pfam" id="PF00990">
    <property type="entry name" value="GGDEF"/>
    <property type="match status" value="1"/>
</dbReference>
<protein>
    <recommendedName>
        <fullName evidence="1">diguanylate cyclase</fullName>
        <ecNumber evidence="1">2.7.7.65</ecNumber>
    </recommendedName>
</protein>
<organism evidence="4 5">
    <name type="scientific">Vreelandella lionensis</name>
    <dbReference type="NCBI Taxonomy" id="1144478"/>
    <lineage>
        <taxon>Bacteria</taxon>
        <taxon>Pseudomonadati</taxon>
        <taxon>Pseudomonadota</taxon>
        <taxon>Gammaproteobacteria</taxon>
        <taxon>Oceanospirillales</taxon>
        <taxon>Halomonadaceae</taxon>
        <taxon>Vreelandella</taxon>
    </lineage>
</organism>
<evidence type="ECO:0000256" key="2">
    <source>
        <dbReference type="ARBA" id="ARBA00034247"/>
    </source>
</evidence>
<dbReference type="PROSITE" id="PS50887">
    <property type="entry name" value="GGDEF"/>
    <property type="match status" value="1"/>
</dbReference>
<dbReference type="PANTHER" id="PTHR45138">
    <property type="entry name" value="REGULATORY COMPONENTS OF SENSORY TRANSDUCTION SYSTEM"/>
    <property type="match status" value="1"/>
</dbReference>
<feature type="domain" description="GGDEF" evidence="3">
    <location>
        <begin position="26"/>
        <end position="75"/>
    </location>
</feature>
<proteinExistence type="predicted"/>
<name>A0ABW8BND0_9GAMM</name>
<evidence type="ECO:0000313" key="5">
    <source>
        <dbReference type="Proteomes" id="UP001614338"/>
    </source>
</evidence>
<dbReference type="Proteomes" id="UP001614338">
    <property type="component" value="Unassembled WGS sequence"/>
</dbReference>
<dbReference type="InterPro" id="IPR050469">
    <property type="entry name" value="Diguanylate_Cyclase"/>
</dbReference>
<evidence type="ECO:0000259" key="3">
    <source>
        <dbReference type="PROSITE" id="PS50887"/>
    </source>
</evidence>
<sequence>MSELPNRRLFDQRLTLAVSQASADSELLAVMMLDIDHFKLYNDYYGHQKGDECLQQVATALHVSLQAPSSQPPYF</sequence>
<evidence type="ECO:0000256" key="1">
    <source>
        <dbReference type="ARBA" id="ARBA00012528"/>
    </source>
</evidence>
<comment type="catalytic activity">
    <reaction evidence="2">
        <text>2 GTP = 3',3'-c-di-GMP + 2 diphosphate</text>
        <dbReference type="Rhea" id="RHEA:24898"/>
        <dbReference type="ChEBI" id="CHEBI:33019"/>
        <dbReference type="ChEBI" id="CHEBI:37565"/>
        <dbReference type="ChEBI" id="CHEBI:58805"/>
        <dbReference type="EC" id="2.7.7.65"/>
    </reaction>
</comment>
<dbReference type="NCBIfam" id="TIGR00254">
    <property type="entry name" value="GGDEF"/>
    <property type="match status" value="1"/>
</dbReference>
<evidence type="ECO:0000313" key="4">
    <source>
        <dbReference type="EMBL" id="MFI8748705.1"/>
    </source>
</evidence>
<dbReference type="EC" id="2.7.7.65" evidence="1"/>
<dbReference type="Gene3D" id="3.30.70.270">
    <property type="match status" value="1"/>
</dbReference>
<gene>
    <name evidence="4" type="ORF">ACIGG6_01685</name>
</gene>
<dbReference type="SUPFAM" id="SSF55073">
    <property type="entry name" value="Nucleotide cyclase"/>
    <property type="match status" value="1"/>
</dbReference>
<dbReference type="PANTHER" id="PTHR45138:SF9">
    <property type="entry name" value="DIGUANYLATE CYCLASE DGCM-RELATED"/>
    <property type="match status" value="1"/>
</dbReference>
<dbReference type="CDD" id="cd01949">
    <property type="entry name" value="GGDEF"/>
    <property type="match status" value="1"/>
</dbReference>
<dbReference type="RefSeq" id="WP_348637400.1">
    <property type="nucleotide sequence ID" value="NZ_JBITWC010000002.1"/>
</dbReference>